<dbReference type="Proteomes" id="UP001354227">
    <property type="component" value="Unassembled WGS sequence"/>
</dbReference>
<evidence type="ECO:0000259" key="1">
    <source>
        <dbReference type="Pfam" id="PF00144"/>
    </source>
</evidence>
<dbReference type="SUPFAM" id="SSF56601">
    <property type="entry name" value="beta-lactamase/transpeptidase-like"/>
    <property type="match status" value="1"/>
</dbReference>
<accession>A0ABU7H6I8</accession>
<evidence type="ECO:0000313" key="2">
    <source>
        <dbReference type="EMBL" id="MEE1886735.1"/>
    </source>
</evidence>
<dbReference type="GO" id="GO:0016787">
    <property type="term" value="F:hydrolase activity"/>
    <property type="evidence" value="ECO:0007669"/>
    <property type="project" value="UniProtKB-KW"/>
</dbReference>
<proteinExistence type="predicted"/>
<keyword evidence="2" id="KW-0378">Hydrolase</keyword>
<reference evidence="2" key="1">
    <citation type="submission" date="2024-01" db="EMBL/GenBank/DDBJ databases">
        <title>Unpublished Manusciprt.</title>
        <authorList>
            <person name="Duman M."/>
            <person name="Valdes E.G."/>
            <person name="Ajmi N."/>
            <person name="Altun S."/>
            <person name="Saticioglu I.B."/>
        </authorList>
    </citation>
    <scope>NUCLEOTIDE SEQUENCE</scope>
    <source>
        <strain evidence="2">137P</strain>
    </source>
</reference>
<name>A0ABU7H6I8_9PSED</name>
<comment type="caution">
    <text evidence="2">The sequence shown here is derived from an EMBL/GenBank/DDBJ whole genome shotgun (WGS) entry which is preliminary data.</text>
</comment>
<dbReference type="InterPro" id="IPR001466">
    <property type="entry name" value="Beta-lactam-related"/>
</dbReference>
<gene>
    <name evidence="2" type="ORF">V0R62_03615</name>
</gene>
<protein>
    <submittedName>
        <fullName evidence="2">Serine hydrolase</fullName>
    </submittedName>
</protein>
<evidence type="ECO:0000313" key="3">
    <source>
        <dbReference type="Proteomes" id="UP001354227"/>
    </source>
</evidence>
<dbReference type="Gene3D" id="3.40.710.10">
    <property type="entry name" value="DD-peptidase/beta-lactamase superfamily"/>
    <property type="match status" value="1"/>
</dbReference>
<organism evidence="2 3">
    <name type="scientific">Pseudomonas carassii</name>
    <dbReference type="NCBI Taxonomy" id="3115855"/>
    <lineage>
        <taxon>Bacteria</taxon>
        <taxon>Pseudomonadati</taxon>
        <taxon>Pseudomonadota</taxon>
        <taxon>Gammaproteobacteria</taxon>
        <taxon>Pseudomonadales</taxon>
        <taxon>Pseudomonadaceae</taxon>
        <taxon>Pseudomonas</taxon>
    </lineage>
</organism>
<dbReference type="InterPro" id="IPR012338">
    <property type="entry name" value="Beta-lactam/transpept-like"/>
</dbReference>
<sequence>MLISTLSNGRFITQSLQAEPCVPWWSFTKTVLAATALTLVRDRRLALDASLPETTYTLRQLLRHEAGLAEYGELPAWSADERMLAPSLDSHKISGT</sequence>
<dbReference type="EMBL" id="JAZDCT010000003">
    <property type="protein sequence ID" value="MEE1886735.1"/>
    <property type="molecule type" value="Genomic_DNA"/>
</dbReference>
<keyword evidence="3" id="KW-1185">Reference proteome</keyword>
<feature type="domain" description="Beta-lactamase-related" evidence="1">
    <location>
        <begin position="19"/>
        <end position="81"/>
    </location>
</feature>
<dbReference type="Pfam" id="PF00144">
    <property type="entry name" value="Beta-lactamase"/>
    <property type="match status" value="1"/>
</dbReference>